<sequence>MISEGLLKMDSVSLVARLIQNTVILSTAVELGIRWRELAEKIGKLNSAQIANYEAPHKGKTGEINAQSMWKPAYDFLYTWSMRYGDSYKDMIQDLHLILDKMKNPVTRQWRQLTGALITVNCLDVLRASAYPKI</sequence>
<comment type="caution">
    <text evidence="2">The sequence shown here is derived from an EMBL/GenBank/DDBJ whole genome shotgun (WGS) entry which is preliminary data.</text>
</comment>
<dbReference type="AlphaFoldDB" id="A0AA47NBN9"/>
<dbReference type="GO" id="GO:0005737">
    <property type="term" value="C:cytoplasm"/>
    <property type="evidence" value="ECO:0007669"/>
    <property type="project" value="TreeGrafter"/>
</dbReference>
<protein>
    <submittedName>
        <fullName evidence="2">SH3 domain-binding protein 4</fullName>
    </submittedName>
</protein>
<name>A0AA47NBN9_MERPO</name>
<feature type="domain" description="SH3BP4 C-terminal helical" evidence="1">
    <location>
        <begin position="17"/>
        <end position="126"/>
    </location>
</feature>
<dbReference type="PANTHER" id="PTHR15603">
    <property type="entry name" value="SH3 DOMAIN-CONTAINING PROTEIN"/>
    <property type="match status" value="1"/>
</dbReference>
<dbReference type="PANTHER" id="PTHR15603:SF1">
    <property type="entry name" value="METASTASIS-ASSOCIATED IN COLON CANCER PROTEIN 1"/>
    <property type="match status" value="1"/>
</dbReference>
<reference evidence="2" key="1">
    <citation type="journal article" date="2023" name="Front. Mar. Sci.">
        <title>A new Merluccius polli reference genome to investigate the effects of global change in West African waters.</title>
        <authorList>
            <person name="Mateo J.L."/>
            <person name="Blanco-Fernandez C."/>
            <person name="Garcia-Vazquez E."/>
            <person name="Machado-Schiaffino G."/>
        </authorList>
    </citation>
    <scope>NUCLEOTIDE SEQUENCE</scope>
    <source>
        <strain evidence="2">C29</strain>
        <tissue evidence="2">Fin</tissue>
    </source>
</reference>
<dbReference type="InterPro" id="IPR056181">
    <property type="entry name" value="SH3BP4_C"/>
</dbReference>
<evidence type="ECO:0000313" key="2">
    <source>
        <dbReference type="EMBL" id="KAK0155265.1"/>
    </source>
</evidence>
<evidence type="ECO:0000313" key="3">
    <source>
        <dbReference type="Proteomes" id="UP001174136"/>
    </source>
</evidence>
<organism evidence="2 3">
    <name type="scientific">Merluccius polli</name>
    <name type="common">Benguela hake</name>
    <name type="synonym">Merluccius cadenati</name>
    <dbReference type="NCBI Taxonomy" id="89951"/>
    <lineage>
        <taxon>Eukaryota</taxon>
        <taxon>Metazoa</taxon>
        <taxon>Chordata</taxon>
        <taxon>Craniata</taxon>
        <taxon>Vertebrata</taxon>
        <taxon>Euteleostomi</taxon>
        <taxon>Actinopterygii</taxon>
        <taxon>Neopterygii</taxon>
        <taxon>Teleostei</taxon>
        <taxon>Neoteleostei</taxon>
        <taxon>Acanthomorphata</taxon>
        <taxon>Zeiogadaria</taxon>
        <taxon>Gadariae</taxon>
        <taxon>Gadiformes</taxon>
        <taxon>Gadoidei</taxon>
        <taxon>Merlucciidae</taxon>
        <taxon>Merluccius</taxon>
    </lineage>
</organism>
<dbReference type="CDD" id="cd01670">
    <property type="entry name" value="Death"/>
    <property type="match status" value="1"/>
</dbReference>
<proteinExistence type="predicted"/>
<accession>A0AA47NBN9</accession>
<dbReference type="Proteomes" id="UP001174136">
    <property type="component" value="Unassembled WGS sequence"/>
</dbReference>
<dbReference type="Pfam" id="PF23637">
    <property type="entry name" value="SH3BP4_C"/>
    <property type="match status" value="1"/>
</dbReference>
<gene>
    <name evidence="2" type="primary">sh3bp4_0</name>
    <name evidence="2" type="ORF">N1851_002399</name>
</gene>
<keyword evidence="3" id="KW-1185">Reference proteome</keyword>
<evidence type="ECO:0000259" key="1">
    <source>
        <dbReference type="Pfam" id="PF23637"/>
    </source>
</evidence>
<dbReference type="EMBL" id="JAOPHQ010000293">
    <property type="protein sequence ID" value="KAK0155265.1"/>
    <property type="molecule type" value="Genomic_DNA"/>
</dbReference>